<keyword evidence="1" id="KW-0472">Membrane</keyword>
<dbReference type="EMBL" id="SMBP01000036">
    <property type="protein sequence ID" value="TCU52262.1"/>
    <property type="molecule type" value="Genomic_DNA"/>
</dbReference>
<keyword evidence="3" id="KW-1185">Reference proteome</keyword>
<accession>A0A4R3SUM1</accession>
<dbReference type="Proteomes" id="UP000295773">
    <property type="component" value="Unassembled WGS sequence"/>
</dbReference>
<evidence type="ECO:0000256" key="1">
    <source>
        <dbReference type="SAM" id="Phobius"/>
    </source>
</evidence>
<comment type="caution">
    <text evidence="2">The sequence shown here is derived from an EMBL/GenBank/DDBJ whole genome shotgun (WGS) entry which is preliminary data.</text>
</comment>
<organism evidence="2 3">
    <name type="scientific">Longicatena caecimuris</name>
    <dbReference type="NCBI Taxonomy" id="1796635"/>
    <lineage>
        <taxon>Bacteria</taxon>
        <taxon>Bacillati</taxon>
        <taxon>Bacillota</taxon>
        <taxon>Erysipelotrichia</taxon>
        <taxon>Erysipelotrichales</taxon>
        <taxon>Erysipelotrichaceae</taxon>
        <taxon>Longicatena</taxon>
    </lineage>
</organism>
<evidence type="ECO:0000313" key="3">
    <source>
        <dbReference type="Proteomes" id="UP000295773"/>
    </source>
</evidence>
<keyword evidence="1" id="KW-0812">Transmembrane</keyword>
<feature type="transmembrane region" description="Helical" evidence="1">
    <location>
        <begin position="20"/>
        <end position="42"/>
    </location>
</feature>
<sequence>MILAFSAYYLLSRQHKICAVFLRVLFADPFLETFSSFFVYFLGGMCNIYETKYDLTSYRISNNIFVT</sequence>
<name>A0A4R3SUM1_9FIRM</name>
<gene>
    <name evidence="2" type="ORF">EDD61_1366</name>
</gene>
<keyword evidence="1" id="KW-1133">Transmembrane helix</keyword>
<proteinExistence type="predicted"/>
<reference evidence="2 3" key="1">
    <citation type="submission" date="2019-03" db="EMBL/GenBank/DDBJ databases">
        <title>Genomic Encyclopedia of Type Strains, Phase IV (KMG-IV): sequencing the most valuable type-strain genomes for metagenomic binning, comparative biology and taxonomic classification.</title>
        <authorList>
            <person name="Goeker M."/>
        </authorList>
    </citation>
    <scope>NUCLEOTIDE SEQUENCE [LARGE SCALE GENOMIC DNA]</scope>
    <source>
        <strain evidence="2 3">DSM 29481</strain>
    </source>
</reference>
<dbReference type="AlphaFoldDB" id="A0A4R3SUM1"/>
<evidence type="ECO:0000313" key="2">
    <source>
        <dbReference type="EMBL" id="TCU52262.1"/>
    </source>
</evidence>
<protein>
    <submittedName>
        <fullName evidence="2">Uncharacterized protein</fullName>
    </submittedName>
</protein>